<sequence length="166" mass="18052">MEDVERCPGCGIVLPVVIGVGHTYMLGSPSCWRGYGGLLAAQYADQRRMAFHQLVVDAYAVQHPGGSLPQQVQSVGIHLMTLALVLEDGAGPESGPSLHRAMVMRPVFHPLTRPDSVGALTFDHVPLGGSVSLTQRSAYEWARSAWEAWAAHHETVDQWLRTSGLR</sequence>
<proteinExistence type="predicted"/>
<protein>
    <submittedName>
        <fullName evidence="1">Unannotated protein</fullName>
    </submittedName>
</protein>
<reference evidence="1" key="1">
    <citation type="submission" date="2020-05" db="EMBL/GenBank/DDBJ databases">
        <authorList>
            <person name="Chiriac C."/>
            <person name="Salcher M."/>
            <person name="Ghai R."/>
            <person name="Kavagutti S V."/>
        </authorList>
    </citation>
    <scope>NUCLEOTIDE SEQUENCE</scope>
</reference>
<dbReference type="InterPro" id="IPR045990">
    <property type="entry name" value="DUF5946"/>
</dbReference>
<accession>A0A6J6TQ03</accession>
<evidence type="ECO:0000313" key="1">
    <source>
        <dbReference type="EMBL" id="CAB4749246.1"/>
    </source>
</evidence>
<name>A0A6J6TQ03_9ZZZZ</name>
<dbReference type="Pfam" id="PF19371">
    <property type="entry name" value="DUF5946"/>
    <property type="match status" value="1"/>
</dbReference>
<organism evidence="1">
    <name type="scientific">freshwater metagenome</name>
    <dbReference type="NCBI Taxonomy" id="449393"/>
    <lineage>
        <taxon>unclassified sequences</taxon>
        <taxon>metagenomes</taxon>
        <taxon>ecological metagenomes</taxon>
    </lineage>
</organism>
<dbReference type="EMBL" id="CAEZYZ010000111">
    <property type="protein sequence ID" value="CAB4749246.1"/>
    <property type="molecule type" value="Genomic_DNA"/>
</dbReference>
<gene>
    <name evidence="1" type="ORF">UFOPK2810_00761</name>
</gene>
<dbReference type="AlphaFoldDB" id="A0A6J6TQ03"/>